<comment type="caution">
    <text evidence="1">The sequence shown here is derived from an EMBL/GenBank/DDBJ whole genome shotgun (WGS) entry which is preliminary data.</text>
</comment>
<keyword evidence="2" id="KW-1185">Reference proteome</keyword>
<gene>
    <name evidence="1" type="ORF">Patl1_10341</name>
</gene>
<name>A0ACC1A074_9ROSI</name>
<proteinExistence type="predicted"/>
<sequence length="432" mass="48043">MDFHAPVNIPAVKNVNYQSLHINCGGQDVTIKNTKYEGDRFAGNGATLNYCSGTNWGFISTGDFMDDGGGNDNLSTNHTSFMNFPELYSTARASPLVLTYNGYCLENGNYTVNLHFAEISFNDDELYNRVGRRIFDIYVQGGLEQKDFNIKEEANGTGKVIIKRFHATVANKYPGNPLVSDQIVTSSLISSWHKSYVPGPKESKNVPIVIGVVILVLCILLIILGFFCWRYYFQHKNTREQDLKGLDLQTGTFTFRQLRAATNNFDAANKIGEGGFGSVYKTFNLQQKGNLMEILDPKLESKFDKEEAERMVKVALLCCNASPTLRPTMSEVVSMLESQTIIQEVISDPSIYGGDFQLQQLDQNSRGNSTAPNFSSNKMWVGFSTTSTHDLYSINSECTRNLTSEDLYPLDSEIISLNPSGSSSVLHNGSRV</sequence>
<evidence type="ECO:0000313" key="2">
    <source>
        <dbReference type="Proteomes" id="UP001164250"/>
    </source>
</evidence>
<evidence type="ECO:0000313" key="1">
    <source>
        <dbReference type="EMBL" id="KAJ0080854.1"/>
    </source>
</evidence>
<dbReference type="EMBL" id="CM047908">
    <property type="protein sequence ID" value="KAJ0080854.1"/>
    <property type="molecule type" value="Genomic_DNA"/>
</dbReference>
<protein>
    <submittedName>
        <fullName evidence="1">Uncharacterized protein</fullName>
    </submittedName>
</protein>
<organism evidence="1 2">
    <name type="scientific">Pistacia atlantica</name>
    <dbReference type="NCBI Taxonomy" id="434234"/>
    <lineage>
        <taxon>Eukaryota</taxon>
        <taxon>Viridiplantae</taxon>
        <taxon>Streptophyta</taxon>
        <taxon>Embryophyta</taxon>
        <taxon>Tracheophyta</taxon>
        <taxon>Spermatophyta</taxon>
        <taxon>Magnoliopsida</taxon>
        <taxon>eudicotyledons</taxon>
        <taxon>Gunneridae</taxon>
        <taxon>Pentapetalae</taxon>
        <taxon>rosids</taxon>
        <taxon>malvids</taxon>
        <taxon>Sapindales</taxon>
        <taxon>Anacardiaceae</taxon>
        <taxon>Pistacia</taxon>
    </lineage>
</organism>
<reference evidence="2" key="1">
    <citation type="journal article" date="2023" name="G3 (Bethesda)">
        <title>Genome assembly and association tests identify interacting loci associated with vigor, precocity, and sex in interspecific pistachio rootstocks.</title>
        <authorList>
            <person name="Palmer W."/>
            <person name="Jacygrad E."/>
            <person name="Sagayaradj S."/>
            <person name="Cavanaugh K."/>
            <person name="Han R."/>
            <person name="Bertier L."/>
            <person name="Beede B."/>
            <person name="Kafkas S."/>
            <person name="Golino D."/>
            <person name="Preece J."/>
            <person name="Michelmore R."/>
        </authorList>
    </citation>
    <scope>NUCLEOTIDE SEQUENCE [LARGE SCALE GENOMIC DNA]</scope>
</reference>
<dbReference type="Proteomes" id="UP001164250">
    <property type="component" value="Chromosome 12"/>
</dbReference>
<accession>A0ACC1A074</accession>